<dbReference type="Proteomes" id="UP001500282">
    <property type="component" value="Unassembled WGS sequence"/>
</dbReference>
<keyword evidence="3" id="KW-1185">Reference proteome</keyword>
<sequence length="89" mass="9676">MSGACAVAPPVDVEEGHEEADRPVTVEDEAGPGYAGIDVRLGQRLHDRRDQVLLIRTDPQPDRDIEVVRGDLLQTECARDAGTIGRSIE</sequence>
<evidence type="ECO:0000256" key="1">
    <source>
        <dbReference type="SAM" id="MobiDB-lite"/>
    </source>
</evidence>
<accession>A0ABP4I0S0</accession>
<feature type="region of interest" description="Disordered" evidence="1">
    <location>
        <begin position="1"/>
        <end position="33"/>
    </location>
</feature>
<reference evidence="3" key="1">
    <citation type="journal article" date="2019" name="Int. J. Syst. Evol. Microbiol.">
        <title>The Global Catalogue of Microorganisms (GCM) 10K type strain sequencing project: providing services to taxonomists for standard genome sequencing and annotation.</title>
        <authorList>
            <consortium name="The Broad Institute Genomics Platform"/>
            <consortium name="The Broad Institute Genome Sequencing Center for Infectious Disease"/>
            <person name="Wu L."/>
            <person name="Ma J."/>
        </authorList>
    </citation>
    <scope>NUCLEOTIDE SEQUENCE [LARGE SCALE GENOMIC DNA]</scope>
    <source>
        <strain evidence="3">JCM 11448</strain>
    </source>
</reference>
<evidence type="ECO:0000313" key="2">
    <source>
        <dbReference type="EMBL" id="GAA1301733.1"/>
    </source>
</evidence>
<name>A0ABP4I0S0_9ACTN</name>
<gene>
    <name evidence="2" type="ORF">GCM10009579_83440</name>
</gene>
<proteinExistence type="predicted"/>
<organism evidence="2 3">
    <name type="scientific">Streptomyces javensis</name>
    <dbReference type="NCBI Taxonomy" id="114698"/>
    <lineage>
        <taxon>Bacteria</taxon>
        <taxon>Bacillati</taxon>
        <taxon>Actinomycetota</taxon>
        <taxon>Actinomycetes</taxon>
        <taxon>Kitasatosporales</taxon>
        <taxon>Streptomycetaceae</taxon>
        <taxon>Streptomyces</taxon>
        <taxon>Streptomyces violaceusniger group</taxon>
    </lineage>
</organism>
<dbReference type="EMBL" id="BAAAIH010000086">
    <property type="protein sequence ID" value="GAA1301733.1"/>
    <property type="molecule type" value="Genomic_DNA"/>
</dbReference>
<comment type="caution">
    <text evidence="2">The sequence shown here is derived from an EMBL/GenBank/DDBJ whole genome shotgun (WGS) entry which is preliminary data.</text>
</comment>
<evidence type="ECO:0000313" key="3">
    <source>
        <dbReference type="Proteomes" id="UP001500282"/>
    </source>
</evidence>
<protein>
    <submittedName>
        <fullName evidence="2">Uncharacterized protein</fullName>
    </submittedName>
</protein>